<dbReference type="AlphaFoldDB" id="A0A498JGE1"/>
<protein>
    <submittedName>
        <fullName evidence="1">Uncharacterized protein</fullName>
    </submittedName>
</protein>
<reference evidence="1 2" key="1">
    <citation type="submission" date="2018-10" db="EMBL/GenBank/DDBJ databases">
        <title>A high-quality apple genome assembly.</title>
        <authorList>
            <person name="Hu J."/>
        </authorList>
    </citation>
    <scope>NUCLEOTIDE SEQUENCE [LARGE SCALE GENOMIC DNA]</scope>
    <source>
        <strain evidence="2">cv. HFTH1</strain>
        <tissue evidence="1">Young leaf</tissue>
    </source>
</reference>
<organism evidence="1 2">
    <name type="scientific">Malus domestica</name>
    <name type="common">Apple</name>
    <name type="synonym">Pyrus malus</name>
    <dbReference type="NCBI Taxonomy" id="3750"/>
    <lineage>
        <taxon>Eukaryota</taxon>
        <taxon>Viridiplantae</taxon>
        <taxon>Streptophyta</taxon>
        <taxon>Embryophyta</taxon>
        <taxon>Tracheophyta</taxon>
        <taxon>Spermatophyta</taxon>
        <taxon>Magnoliopsida</taxon>
        <taxon>eudicotyledons</taxon>
        <taxon>Gunneridae</taxon>
        <taxon>Pentapetalae</taxon>
        <taxon>rosids</taxon>
        <taxon>fabids</taxon>
        <taxon>Rosales</taxon>
        <taxon>Rosaceae</taxon>
        <taxon>Amygdaloideae</taxon>
        <taxon>Maleae</taxon>
        <taxon>Malus</taxon>
    </lineage>
</organism>
<gene>
    <name evidence="1" type="ORF">DVH24_015944</name>
</gene>
<evidence type="ECO:0000313" key="1">
    <source>
        <dbReference type="EMBL" id="RXH93877.1"/>
    </source>
</evidence>
<comment type="caution">
    <text evidence="1">The sequence shown here is derived from an EMBL/GenBank/DDBJ whole genome shotgun (WGS) entry which is preliminary data.</text>
</comment>
<dbReference type="Proteomes" id="UP000290289">
    <property type="component" value="Chromosome 7"/>
</dbReference>
<proteinExistence type="predicted"/>
<dbReference type="EMBL" id="RDQH01000333">
    <property type="protein sequence ID" value="RXH93877.1"/>
    <property type="molecule type" value="Genomic_DNA"/>
</dbReference>
<accession>A0A498JGE1</accession>
<dbReference type="STRING" id="3750.A0A498JGE1"/>
<name>A0A498JGE1_MALDO</name>
<evidence type="ECO:0000313" key="2">
    <source>
        <dbReference type="Proteomes" id="UP000290289"/>
    </source>
</evidence>
<sequence>MSQKDEQASEKHVCEILMLTSLSQNYVHACVSAVSKLLVHRLLNDDDPMFGNKISNATCRSPEPIGFFISSPYQNSSS</sequence>
<keyword evidence="2" id="KW-1185">Reference proteome</keyword>